<gene>
    <name evidence="1" type="ORF">ENSA7_70420</name>
</gene>
<sequence>MALFGCWTTASLALVRGLDEVFTLEFGPLHAGPKTERLDDGCTSCVRSATETIDEWRSEAFE</sequence>
<dbReference type="EMBL" id="PVNL01000135">
    <property type="protein sequence ID" value="PRP96228.1"/>
    <property type="molecule type" value="Genomic_DNA"/>
</dbReference>
<name>A0A2S9XTM6_9BACT</name>
<evidence type="ECO:0000313" key="1">
    <source>
        <dbReference type="EMBL" id="PRP96228.1"/>
    </source>
</evidence>
<organism evidence="1 2">
    <name type="scientific">Enhygromyxa salina</name>
    <dbReference type="NCBI Taxonomy" id="215803"/>
    <lineage>
        <taxon>Bacteria</taxon>
        <taxon>Pseudomonadati</taxon>
        <taxon>Myxococcota</taxon>
        <taxon>Polyangia</taxon>
        <taxon>Nannocystales</taxon>
        <taxon>Nannocystaceae</taxon>
        <taxon>Enhygromyxa</taxon>
    </lineage>
</organism>
<accession>A0A2S9XTM6</accession>
<protein>
    <submittedName>
        <fullName evidence="1">Uncharacterized protein</fullName>
    </submittedName>
</protein>
<dbReference type="AlphaFoldDB" id="A0A2S9XTM6"/>
<proteinExistence type="predicted"/>
<evidence type="ECO:0000313" key="2">
    <source>
        <dbReference type="Proteomes" id="UP000238823"/>
    </source>
</evidence>
<comment type="caution">
    <text evidence="1">The sequence shown here is derived from an EMBL/GenBank/DDBJ whole genome shotgun (WGS) entry which is preliminary data.</text>
</comment>
<reference evidence="1 2" key="1">
    <citation type="submission" date="2018-03" db="EMBL/GenBank/DDBJ databases">
        <title>Draft Genome Sequences of the Obligatory Marine Myxobacteria Enhygromyxa salina SWB007.</title>
        <authorList>
            <person name="Poehlein A."/>
            <person name="Moghaddam J.A."/>
            <person name="Harms H."/>
            <person name="Alanjari M."/>
            <person name="Koenig G.M."/>
            <person name="Daniel R."/>
            <person name="Schaeberle T.F."/>
        </authorList>
    </citation>
    <scope>NUCLEOTIDE SEQUENCE [LARGE SCALE GENOMIC DNA]</scope>
    <source>
        <strain evidence="1 2">SWB007</strain>
    </source>
</reference>
<dbReference type="Proteomes" id="UP000238823">
    <property type="component" value="Unassembled WGS sequence"/>
</dbReference>